<evidence type="ECO:0000256" key="1">
    <source>
        <dbReference type="SAM" id="Phobius"/>
    </source>
</evidence>
<keyword evidence="1" id="KW-1133">Transmembrane helix</keyword>
<reference evidence="2 3" key="1">
    <citation type="submission" date="2019-04" db="EMBL/GenBank/DDBJ databases">
        <title>Comparative genomics and transcriptomics to analyze fruiting body development in filamentous ascomycetes.</title>
        <authorList>
            <consortium name="DOE Joint Genome Institute"/>
            <person name="Lutkenhaus R."/>
            <person name="Traeger S."/>
            <person name="Breuer J."/>
            <person name="Kuo A."/>
            <person name="Lipzen A."/>
            <person name="Pangilinan J."/>
            <person name="Dilworth D."/>
            <person name="Sandor L."/>
            <person name="Poggeler S."/>
            <person name="Barry K."/>
            <person name="Grigoriev I.V."/>
            <person name="Nowrousian M."/>
        </authorList>
    </citation>
    <scope>NUCLEOTIDE SEQUENCE [LARGE SCALE GENOMIC DNA]</scope>
    <source>
        <strain evidence="2 3">CBS 389.68</strain>
    </source>
</reference>
<name>A0A4S2MQL1_9PEZI</name>
<evidence type="ECO:0000313" key="2">
    <source>
        <dbReference type="EMBL" id="TGZ76627.1"/>
    </source>
</evidence>
<evidence type="ECO:0000313" key="3">
    <source>
        <dbReference type="Proteomes" id="UP000298138"/>
    </source>
</evidence>
<feature type="transmembrane region" description="Helical" evidence="1">
    <location>
        <begin position="132"/>
        <end position="155"/>
    </location>
</feature>
<dbReference type="AlphaFoldDB" id="A0A4S2MQL1"/>
<protein>
    <submittedName>
        <fullName evidence="2">Uncharacterized protein</fullName>
    </submittedName>
</protein>
<dbReference type="Proteomes" id="UP000298138">
    <property type="component" value="Unassembled WGS sequence"/>
</dbReference>
<proteinExistence type="predicted"/>
<keyword evidence="1" id="KW-0472">Membrane</keyword>
<keyword evidence="1" id="KW-0812">Transmembrane</keyword>
<sequence>MVREGMYDRNGVFKLDDSPPAMGETVSFSLDSVHLNFITLSPPPPGHFFGVIIITNIISQLELLELLNPISKPKVNTTLTLTSSLTIPPPQPYPIPRSTLLQPTAVTTTITASPPDPAPDLTTAATNELGDYSHWGIIASGAPGVGSLMLFVYGLQHWALARKTRFDLDTTLFHSIHVPSINLNIAGIIRYGVWT</sequence>
<dbReference type="InParanoid" id="A0A4S2MQL1"/>
<gene>
    <name evidence="2" type="ORF">EX30DRAFT_242534</name>
</gene>
<keyword evidence="3" id="KW-1185">Reference proteome</keyword>
<dbReference type="EMBL" id="ML220171">
    <property type="protein sequence ID" value="TGZ76627.1"/>
    <property type="molecule type" value="Genomic_DNA"/>
</dbReference>
<accession>A0A4S2MQL1</accession>
<organism evidence="2 3">
    <name type="scientific">Ascodesmis nigricans</name>
    <dbReference type="NCBI Taxonomy" id="341454"/>
    <lineage>
        <taxon>Eukaryota</taxon>
        <taxon>Fungi</taxon>
        <taxon>Dikarya</taxon>
        <taxon>Ascomycota</taxon>
        <taxon>Pezizomycotina</taxon>
        <taxon>Pezizomycetes</taxon>
        <taxon>Pezizales</taxon>
        <taxon>Ascodesmidaceae</taxon>
        <taxon>Ascodesmis</taxon>
    </lineage>
</organism>